<feature type="transmembrane region" description="Helical" evidence="7">
    <location>
        <begin position="468"/>
        <end position="485"/>
    </location>
</feature>
<gene>
    <name evidence="9" type="ORF">Vbra_9656</name>
</gene>
<evidence type="ECO:0000256" key="7">
    <source>
        <dbReference type="SAM" id="Phobius"/>
    </source>
</evidence>
<keyword evidence="4 7" id="KW-1133">Transmembrane helix</keyword>
<dbReference type="PROSITE" id="PS00217">
    <property type="entry name" value="SUGAR_TRANSPORT_2"/>
    <property type="match status" value="1"/>
</dbReference>
<dbReference type="Proteomes" id="UP000041254">
    <property type="component" value="Unassembled WGS sequence"/>
</dbReference>
<feature type="compositionally biased region" description="Polar residues" evidence="6">
    <location>
        <begin position="240"/>
        <end position="258"/>
    </location>
</feature>
<dbReference type="STRING" id="1169540.A0A0G4G3V6"/>
<evidence type="ECO:0000313" key="10">
    <source>
        <dbReference type="Proteomes" id="UP000041254"/>
    </source>
</evidence>
<feature type="domain" description="Major facilitator superfamily (MFS) profile" evidence="8">
    <location>
        <begin position="24"/>
        <end position="601"/>
    </location>
</feature>
<dbReference type="SUPFAM" id="SSF103473">
    <property type="entry name" value="MFS general substrate transporter"/>
    <property type="match status" value="2"/>
</dbReference>
<keyword evidence="2" id="KW-0813">Transport</keyword>
<evidence type="ECO:0000313" key="9">
    <source>
        <dbReference type="EMBL" id="CEM22758.1"/>
    </source>
</evidence>
<dbReference type="Pfam" id="PF00083">
    <property type="entry name" value="Sugar_tr"/>
    <property type="match status" value="1"/>
</dbReference>
<proteinExistence type="predicted"/>
<comment type="subcellular location">
    <subcellularLocation>
        <location evidence="1">Membrane</location>
        <topology evidence="1">Multi-pass membrane protein</topology>
    </subcellularLocation>
</comment>
<dbReference type="InterPro" id="IPR005828">
    <property type="entry name" value="MFS_sugar_transport-like"/>
</dbReference>
<dbReference type="PANTHER" id="PTHR23511:SF34">
    <property type="entry name" value="SYNAPTIC VESICLE GLYCOPROTEIN 2"/>
    <property type="match status" value="1"/>
</dbReference>
<dbReference type="GO" id="GO:0016020">
    <property type="term" value="C:membrane"/>
    <property type="evidence" value="ECO:0007669"/>
    <property type="project" value="UniProtKB-SubCell"/>
</dbReference>
<feature type="transmembrane region" description="Helical" evidence="7">
    <location>
        <begin position="60"/>
        <end position="79"/>
    </location>
</feature>
<evidence type="ECO:0000256" key="3">
    <source>
        <dbReference type="ARBA" id="ARBA00022692"/>
    </source>
</evidence>
<dbReference type="InterPro" id="IPR036259">
    <property type="entry name" value="MFS_trans_sf"/>
</dbReference>
<evidence type="ECO:0000259" key="8">
    <source>
        <dbReference type="PROSITE" id="PS50850"/>
    </source>
</evidence>
<feature type="transmembrane region" description="Helical" evidence="7">
    <location>
        <begin position="91"/>
        <end position="108"/>
    </location>
</feature>
<dbReference type="PROSITE" id="PS50850">
    <property type="entry name" value="MFS"/>
    <property type="match status" value="1"/>
</dbReference>
<organism evidence="9 10">
    <name type="scientific">Vitrella brassicaformis (strain CCMP3155)</name>
    <dbReference type="NCBI Taxonomy" id="1169540"/>
    <lineage>
        <taxon>Eukaryota</taxon>
        <taxon>Sar</taxon>
        <taxon>Alveolata</taxon>
        <taxon>Colpodellida</taxon>
        <taxon>Vitrellaceae</taxon>
        <taxon>Vitrella</taxon>
    </lineage>
</organism>
<evidence type="ECO:0000256" key="6">
    <source>
        <dbReference type="SAM" id="MobiDB-lite"/>
    </source>
</evidence>
<protein>
    <recommendedName>
        <fullName evidence="8">Major facilitator superfamily (MFS) profile domain-containing protein</fullName>
    </recommendedName>
</protein>
<feature type="transmembrane region" description="Helical" evidence="7">
    <location>
        <begin position="20"/>
        <end position="48"/>
    </location>
</feature>
<dbReference type="CDD" id="cd06174">
    <property type="entry name" value="MFS"/>
    <property type="match status" value="1"/>
</dbReference>
<feature type="transmembrane region" description="Helical" evidence="7">
    <location>
        <begin position="576"/>
        <end position="596"/>
    </location>
</feature>
<dbReference type="InterPro" id="IPR005829">
    <property type="entry name" value="Sugar_transporter_CS"/>
</dbReference>
<dbReference type="AlphaFoldDB" id="A0A0G4G3V6"/>
<reference evidence="9 10" key="1">
    <citation type="submission" date="2014-11" db="EMBL/GenBank/DDBJ databases">
        <authorList>
            <person name="Zhu J."/>
            <person name="Qi W."/>
            <person name="Song R."/>
        </authorList>
    </citation>
    <scope>NUCLEOTIDE SEQUENCE [LARGE SCALE GENOMIC DNA]</scope>
</reference>
<name>A0A0G4G3V6_VITBC</name>
<evidence type="ECO:0000256" key="2">
    <source>
        <dbReference type="ARBA" id="ARBA00022448"/>
    </source>
</evidence>
<feature type="transmembrane region" description="Helical" evidence="7">
    <location>
        <begin position="156"/>
        <end position="173"/>
    </location>
</feature>
<dbReference type="InParanoid" id="A0A0G4G3V6"/>
<dbReference type="OrthoDB" id="508119at2759"/>
<evidence type="ECO:0000256" key="5">
    <source>
        <dbReference type="ARBA" id="ARBA00023136"/>
    </source>
</evidence>
<dbReference type="EMBL" id="CDMY01000557">
    <property type="protein sequence ID" value="CEM22758.1"/>
    <property type="molecule type" value="Genomic_DNA"/>
</dbReference>
<keyword evidence="5 7" id="KW-0472">Membrane</keyword>
<feature type="transmembrane region" description="Helical" evidence="7">
    <location>
        <begin position="115"/>
        <end position="136"/>
    </location>
</feature>
<dbReference type="GO" id="GO:0022857">
    <property type="term" value="F:transmembrane transporter activity"/>
    <property type="evidence" value="ECO:0007669"/>
    <property type="project" value="InterPro"/>
</dbReference>
<accession>A0A0G4G3V6</accession>
<dbReference type="InterPro" id="IPR020846">
    <property type="entry name" value="MFS_dom"/>
</dbReference>
<dbReference type="Gene3D" id="1.20.1250.20">
    <property type="entry name" value="MFS general substrate transporter like domains"/>
    <property type="match status" value="2"/>
</dbReference>
<feature type="transmembrane region" description="Helical" evidence="7">
    <location>
        <begin position="533"/>
        <end position="556"/>
    </location>
</feature>
<dbReference type="VEuPathDB" id="CryptoDB:Vbra_9656"/>
<sequence length="612" mass="66295">MYRTAVDPLIFLDGTPFGHFHSILFGLTVTSWFLIGCITEMVPLLYSAMTTEAWMGGHDGFGWLVGASQIGSLIGNLLGGVMSDVQGRRPVLLTSLLVIGLGCGTLATTTVCNDYAMCCAGIVLVGAGMGGITVTYPALLNEWLPESLRQKWVQRFQMGWIAGGLTAVVVAFLSFPQWRLAFRFLVVPSVLLLVGTLTQVPESPRFLLIKKREIEALEKINFMRRVDGHRPIRWLDLQSHPPSAASTPTGGSPRSMSSLRIPKQSPSFVVALGQVWASHHYRRLAVVLSLLTFLLSVASTGLKVWTPYIGQEKADKAGRIAADEVLGEANEALPSVASDALVGASEEPFINGSIVVNDTSATLPWALFNGTLLPHDIFPGGLPAVPSARQVPIRLVQQQIQPDHHHHLGRRMSAERGVLDEFRMYDDLDGTEGEGGRISLGWLVVHVTNGAMIVMSVKLMEWIGPRRTLQLGLWASVLSCVAILLPAYQRWWVTICDTMVFCAQTTAWVPLTAMQIESFPTSARAAGLGLMQLVNSMGSFLVGPIGSLTISMATAYGPPHSVHPALLPPWAMSPSVLLVSGFGLCYLLTCVCFCFMPGRQRPGSGAKGQWDP</sequence>
<keyword evidence="10" id="KW-1185">Reference proteome</keyword>
<feature type="region of interest" description="Disordered" evidence="6">
    <location>
        <begin position="238"/>
        <end position="259"/>
    </location>
</feature>
<evidence type="ECO:0000256" key="1">
    <source>
        <dbReference type="ARBA" id="ARBA00004141"/>
    </source>
</evidence>
<dbReference type="PANTHER" id="PTHR23511">
    <property type="entry name" value="SYNAPTIC VESICLE GLYCOPROTEIN 2"/>
    <property type="match status" value="1"/>
</dbReference>
<keyword evidence="3 7" id="KW-0812">Transmembrane</keyword>
<evidence type="ECO:0000256" key="4">
    <source>
        <dbReference type="ARBA" id="ARBA00022989"/>
    </source>
</evidence>